<dbReference type="PANTHER" id="PTHR11999">
    <property type="entry name" value="GROUP II PYRIDOXAL-5-PHOSPHATE DECARBOXYLASE"/>
    <property type="match status" value="1"/>
</dbReference>
<proteinExistence type="inferred from homology"/>
<keyword evidence="5 7" id="KW-0456">Lyase</keyword>
<evidence type="ECO:0000313" key="9">
    <source>
        <dbReference type="Proteomes" id="UP000244911"/>
    </source>
</evidence>
<dbReference type="EC" id="4.1.1.86" evidence="8"/>
<dbReference type="AlphaFoldDB" id="A0A2R8AIZ6"/>
<dbReference type="Pfam" id="PF00282">
    <property type="entry name" value="Pyridoxal_deC"/>
    <property type="match status" value="1"/>
</dbReference>
<dbReference type="InterPro" id="IPR010977">
    <property type="entry name" value="Aromatic_deC"/>
</dbReference>
<sequence length="455" mass="48531">MQNPLTHSQAALVEAFTRADAYLETVPDRSVAPTPDAISRLTEFDTPMPEQPSAPAKTIAMLDEIGSPATTASVGGRFYGLVVGGTLPAALGARVLASAWDQVVFNEATSPIGVKLERVVSAWLLDILGLPKDCSVGFVTGATMANFTCLAAARNTLLERQGWDVSRKGLWRAPPVRIVAGRQVHVTVLKALKLLGFGTDEIEWVDCDAQGRMISAKLPDTDDRTLILTQSGNVNSGASDPIAEIVAAANDAWVHVDGAFGLWAAASPRTQAQLHGYDAADSWVTDGHKWLNTPYDCGMAICRHPDAIHNAMATQAPYLEIGGVAAPKDMVPEFSRGARGVEVWAALHSLGKEGVADLIDRSCALARRLAAGLQDCGFEILNDVVLNQVVATFPDFEGRSSDIAQMVQESGEAWFGATNWNGRPALRFSVASWATSDADIDRTLQAIKKTISTLA</sequence>
<comment type="similarity">
    <text evidence="2 7">Belongs to the group II decarboxylase family.</text>
</comment>
<dbReference type="Gene3D" id="3.40.640.10">
    <property type="entry name" value="Type I PLP-dependent aspartate aminotransferase-like (Major domain)"/>
    <property type="match status" value="1"/>
</dbReference>
<name>A0A2R8AIZ6_9RHOB</name>
<dbReference type="Proteomes" id="UP000244911">
    <property type="component" value="Unassembled WGS sequence"/>
</dbReference>
<keyword evidence="3" id="KW-0210">Decarboxylase</keyword>
<dbReference type="GO" id="GO:0033983">
    <property type="term" value="F:diaminobutyrate decarboxylase activity"/>
    <property type="evidence" value="ECO:0007669"/>
    <property type="project" value="UniProtKB-EC"/>
</dbReference>
<keyword evidence="9" id="KW-1185">Reference proteome</keyword>
<evidence type="ECO:0000256" key="2">
    <source>
        <dbReference type="ARBA" id="ARBA00009533"/>
    </source>
</evidence>
<evidence type="ECO:0000256" key="4">
    <source>
        <dbReference type="ARBA" id="ARBA00022898"/>
    </source>
</evidence>
<evidence type="ECO:0000256" key="6">
    <source>
        <dbReference type="PIRSR" id="PIRSR602129-50"/>
    </source>
</evidence>
<evidence type="ECO:0000256" key="3">
    <source>
        <dbReference type="ARBA" id="ARBA00022793"/>
    </source>
</evidence>
<protein>
    <submittedName>
        <fullName evidence="8">L-2,4-diaminobutyrate decarboxylase</fullName>
        <ecNumber evidence="8">4.1.1.86</ecNumber>
    </submittedName>
</protein>
<dbReference type="InterPro" id="IPR002129">
    <property type="entry name" value="PyrdxlP-dep_de-COase"/>
</dbReference>
<gene>
    <name evidence="8" type="primary">ddc_1</name>
    <name evidence="8" type="ORF">ALP8811_00994</name>
</gene>
<organism evidence="8 9">
    <name type="scientific">Aliiroseovarius pelagivivens</name>
    <dbReference type="NCBI Taxonomy" id="1639690"/>
    <lineage>
        <taxon>Bacteria</taxon>
        <taxon>Pseudomonadati</taxon>
        <taxon>Pseudomonadota</taxon>
        <taxon>Alphaproteobacteria</taxon>
        <taxon>Rhodobacterales</taxon>
        <taxon>Paracoccaceae</taxon>
        <taxon>Aliiroseovarius</taxon>
    </lineage>
</organism>
<dbReference type="InterPro" id="IPR015422">
    <property type="entry name" value="PyrdxlP-dep_Trfase_small"/>
</dbReference>
<evidence type="ECO:0000256" key="1">
    <source>
        <dbReference type="ARBA" id="ARBA00001933"/>
    </source>
</evidence>
<feature type="modified residue" description="N6-(pyridoxal phosphate)lysine" evidence="6">
    <location>
        <position position="289"/>
    </location>
</feature>
<keyword evidence="4 6" id="KW-0663">Pyridoxal phosphate</keyword>
<evidence type="ECO:0000256" key="5">
    <source>
        <dbReference type="ARBA" id="ARBA00023239"/>
    </source>
</evidence>
<dbReference type="InterPro" id="IPR015424">
    <property type="entry name" value="PyrdxlP-dep_Trfase"/>
</dbReference>
<dbReference type="OrthoDB" id="9803665at2"/>
<dbReference type="SUPFAM" id="SSF53383">
    <property type="entry name" value="PLP-dependent transferases"/>
    <property type="match status" value="1"/>
</dbReference>
<dbReference type="Gene3D" id="3.90.1150.10">
    <property type="entry name" value="Aspartate Aminotransferase, domain 1"/>
    <property type="match status" value="1"/>
</dbReference>
<reference evidence="8 9" key="1">
    <citation type="submission" date="2018-03" db="EMBL/GenBank/DDBJ databases">
        <authorList>
            <person name="Keele B.F."/>
        </authorList>
    </citation>
    <scope>NUCLEOTIDE SEQUENCE [LARGE SCALE GENOMIC DNA]</scope>
    <source>
        <strain evidence="8 9">CECT 8811</strain>
    </source>
</reference>
<accession>A0A2R8AIZ6</accession>
<dbReference type="GO" id="GO:0019752">
    <property type="term" value="P:carboxylic acid metabolic process"/>
    <property type="evidence" value="ECO:0007669"/>
    <property type="project" value="InterPro"/>
</dbReference>
<dbReference type="InterPro" id="IPR015421">
    <property type="entry name" value="PyrdxlP-dep_Trfase_major"/>
</dbReference>
<evidence type="ECO:0000313" key="8">
    <source>
        <dbReference type="EMBL" id="SPF75998.1"/>
    </source>
</evidence>
<comment type="cofactor">
    <cofactor evidence="1 6 7">
        <name>pyridoxal 5'-phosphate</name>
        <dbReference type="ChEBI" id="CHEBI:597326"/>
    </cofactor>
</comment>
<dbReference type="GO" id="GO:0030170">
    <property type="term" value="F:pyridoxal phosphate binding"/>
    <property type="evidence" value="ECO:0007669"/>
    <property type="project" value="InterPro"/>
</dbReference>
<evidence type="ECO:0000256" key="7">
    <source>
        <dbReference type="RuleBase" id="RU000382"/>
    </source>
</evidence>
<dbReference type="PANTHER" id="PTHR11999:SF70">
    <property type="entry name" value="MIP05841P"/>
    <property type="match status" value="1"/>
</dbReference>
<dbReference type="EMBL" id="OMOI01000001">
    <property type="protein sequence ID" value="SPF75998.1"/>
    <property type="molecule type" value="Genomic_DNA"/>
</dbReference>